<evidence type="ECO:0000256" key="13">
    <source>
        <dbReference type="SAM" id="MobiDB-lite"/>
    </source>
</evidence>
<dbReference type="GO" id="GO:0007156">
    <property type="term" value="P:homophilic cell adhesion via plasma membrane adhesion molecules"/>
    <property type="evidence" value="ECO:0007669"/>
    <property type="project" value="InterPro"/>
</dbReference>
<dbReference type="SMART" id="SM00112">
    <property type="entry name" value="CA"/>
    <property type="match status" value="11"/>
</dbReference>
<comment type="subcellular location">
    <subcellularLocation>
        <location evidence="1">Membrane</location>
        <topology evidence="1">Single-pass membrane protein</topology>
    </subcellularLocation>
</comment>
<name>A0AAE1G5W6_PETCI</name>
<dbReference type="GO" id="GO:0034332">
    <property type="term" value="P:adherens junction organization"/>
    <property type="evidence" value="ECO:0007669"/>
    <property type="project" value="TreeGrafter"/>
</dbReference>
<feature type="region of interest" description="Disordered" evidence="13">
    <location>
        <begin position="1465"/>
        <end position="1531"/>
    </location>
</feature>
<dbReference type="GO" id="GO:0005912">
    <property type="term" value="C:adherens junction"/>
    <property type="evidence" value="ECO:0007669"/>
    <property type="project" value="TreeGrafter"/>
</dbReference>
<feature type="domain" description="Cadherin" evidence="16">
    <location>
        <begin position="506"/>
        <end position="592"/>
    </location>
</feature>
<evidence type="ECO:0000256" key="15">
    <source>
        <dbReference type="SAM" id="SignalP"/>
    </source>
</evidence>
<dbReference type="EMBL" id="JAWQEG010000749">
    <property type="protein sequence ID" value="KAK3885941.1"/>
    <property type="molecule type" value="Genomic_DNA"/>
</dbReference>
<keyword evidence="2" id="KW-0245">EGF-like domain</keyword>
<feature type="transmembrane region" description="Helical" evidence="14">
    <location>
        <begin position="1366"/>
        <end position="1388"/>
    </location>
</feature>
<feature type="domain" description="Cadherin" evidence="16">
    <location>
        <begin position="373"/>
        <end position="489"/>
    </location>
</feature>
<protein>
    <recommendedName>
        <fullName evidence="16">Cadherin domain-containing protein</fullName>
    </recommendedName>
</protein>
<dbReference type="FunFam" id="2.60.40.60:FF:000033">
    <property type="entry name" value="FAT atypical cadherin 1"/>
    <property type="match status" value="1"/>
</dbReference>
<dbReference type="GO" id="GO:0016342">
    <property type="term" value="C:catenin complex"/>
    <property type="evidence" value="ECO:0007669"/>
    <property type="project" value="TreeGrafter"/>
</dbReference>
<evidence type="ECO:0000256" key="2">
    <source>
        <dbReference type="ARBA" id="ARBA00022536"/>
    </source>
</evidence>
<feature type="domain" description="Cadherin" evidence="16">
    <location>
        <begin position="77"/>
        <end position="133"/>
    </location>
</feature>
<evidence type="ECO:0000256" key="4">
    <source>
        <dbReference type="ARBA" id="ARBA00022729"/>
    </source>
</evidence>
<evidence type="ECO:0000256" key="12">
    <source>
        <dbReference type="PROSITE-ProRule" id="PRU00043"/>
    </source>
</evidence>
<evidence type="ECO:0000313" key="17">
    <source>
        <dbReference type="EMBL" id="KAK3885941.1"/>
    </source>
</evidence>
<keyword evidence="4 15" id="KW-0732">Signal</keyword>
<feature type="domain" description="Cadherin" evidence="16">
    <location>
        <begin position="793"/>
        <end position="893"/>
    </location>
</feature>
<evidence type="ECO:0000256" key="11">
    <source>
        <dbReference type="ARBA" id="ARBA00023180"/>
    </source>
</evidence>
<feature type="domain" description="Cadherin" evidence="16">
    <location>
        <begin position="593"/>
        <end position="691"/>
    </location>
</feature>
<dbReference type="FunFam" id="2.60.40.60:FF:000020">
    <property type="entry name" value="Dachsous cadherin-related 1b"/>
    <property type="match status" value="2"/>
</dbReference>
<feature type="domain" description="Cadherin" evidence="16">
    <location>
        <begin position="263"/>
        <end position="372"/>
    </location>
</feature>
<dbReference type="GO" id="GO:0000902">
    <property type="term" value="P:cell morphogenesis"/>
    <property type="evidence" value="ECO:0007669"/>
    <property type="project" value="TreeGrafter"/>
</dbReference>
<keyword evidence="8 14" id="KW-1133">Transmembrane helix</keyword>
<evidence type="ECO:0000256" key="5">
    <source>
        <dbReference type="ARBA" id="ARBA00022737"/>
    </source>
</evidence>
<feature type="region of interest" description="Disordered" evidence="13">
    <location>
        <begin position="376"/>
        <end position="395"/>
    </location>
</feature>
<accession>A0AAE1G5W6</accession>
<dbReference type="PANTHER" id="PTHR24027:SF422">
    <property type="entry name" value="CADHERIN DOMAIN-CONTAINING PROTEIN"/>
    <property type="match status" value="1"/>
</dbReference>
<dbReference type="InterPro" id="IPR002126">
    <property type="entry name" value="Cadherin-like_dom"/>
</dbReference>
<dbReference type="GO" id="GO:0008104">
    <property type="term" value="P:intracellular protein localization"/>
    <property type="evidence" value="ECO:0007669"/>
    <property type="project" value="UniProtKB-ARBA"/>
</dbReference>
<dbReference type="GO" id="GO:0045296">
    <property type="term" value="F:cadherin binding"/>
    <property type="evidence" value="ECO:0007669"/>
    <property type="project" value="TreeGrafter"/>
</dbReference>
<evidence type="ECO:0000256" key="1">
    <source>
        <dbReference type="ARBA" id="ARBA00004167"/>
    </source>
</evidence>
<organism evidence="17 18">
    <name type="scientific">Petrolisthes cinctipes</name>
    <name type="common">Flat porcelain crab</name>
    <dbReference type="NCBI Taxonomy" id="88211"/>
    <lineage>
        <taxon>Eukaryota</taxon>
        <taxon>Metazoa</taxon>
        <taxon>Ecdysozoa</taxon>
        <taxon>Arthropoda</taxon>
        <taxon>Crustacea</taxon>
        <taxon>Multicrustacea</taxon>
        <taxon>Malacostraca</taxon>
        <taxon>Eumalacostraca</taxon>
        <taxon>Eucarida</taxon>
        <taxon>Decapoda</taxon>
        <taxon>Pleocyemata</taxon>
        <taxon>Anomura</taxon>
        <taxon>Galatheoidea</taxon>
        <taxon>Porcellanidae</taxon>
        <taxon>Petrolisthes</taxon>
    </lineage>
</organism>
<dbReference type="CDD" id="cd11304">
    <property type="entry name" value="Cadherin_repeat"/>
    <property type="match status" value="10"/>
</dbReference>
<dbReference type="GO" id="GO:0007043">
    <property type="term" value="P:cell-cell junction assembly"/>
    <property type="evidence" value="ECO:0007669"/>
    <property type="project" value="TreeGrafter"/>
</dbReference>
<feature type="domain" description="Cadherin" evidence="16">
    <location>
        <begin position="901"/>
        <end position="1002"/>
    </location>
</feature>
<keyword evidence="10" id="KW-1015">Disulfide bond</keyword>
<dbReference type="InterPro" id="IPR015919">
    <property type="entry name" value="Cadherin-like_sf"/>
</dbReference>
<evidence type="ECO:0000259" key="16">
    <source>
        <dbReference type="PROSITE" id="PS50268"/>
    </source>
</evidence>
<feature type="signal peptide" evidence="15">
    <location>
        <begin position="1"/>
        <end position="23"/>
    </location>
</feature>
<evidence type="ECO:0000256" key="6">
    <source>
        <dbReference type="ARBA" id="ARBA00022837"/>
    </source>
</evidence>
<dbReference type="Gene3D" id="2.60.40.60">
    <property type="entry name" value="Cadherins"/>
    <property type="match status" value="11"/>
</dbReference>
<dbReference type="PROSITE" id="PS50268">
    <property type="entry name" value="CADHERIN_2"/>
    <property type="match status" value="11"/>
</dbReference>
<dbReference type="PROSITE" id="PS00232">
    <property type="entry name" value="CADHERIN_1"/>
    <property type="match status" value="4"/>
</dbReference>
<evidence type="ECO:0000313" key="18">
    <source>
        <dbReference type="Proteomes" id="UP001286313"/>
    </source>
</evidence>
<feature type="domain" description="Cadherin" evidence="16">
    <location>
        <begin position="692"/>
        <end position="792"/>
    </location>
</feature>
<sequence length="1584" mass="172080">MERPWVVVLQLLVLVTWIATGQAELCDVTTGQAIIILDISESRDTQVNQTTTPAELPVEGEAGVDVEVEVSEEGAEYFTLTGRSLNLIKPLDRDQGTSTLRFQITCRVLSGERTTTIPVIVRVTDINDNPPVFSGLPYSITIPEVTPVGSTIFRDVHADDLDAGVNGQVVYSVIPGSSSSEVTDGYGFFSINLPHQGLVTVNRSLDYERSSLYHLTILAADRAEPSESRLSSTVTLIVRVEDSDDQDPVFDYASCPRVGSICANPEYTAVITSGRVSGVLSVKPEKIFAADQDSLATPVEYSFMSGRPGTYDRHFAINPQTGVVTHTEVVDRAVTSQFEITIKAEEKSAAKRFATARLVISVAGVDASPPMVTASSYTGTVDENSPPGTPVYDDHPQPQPIILSVSDPDLTGDDTPPTYTWELTTTAFRIGIGGRLEVAEDSRLDRDPPNPGLYTFQVVAREAWEGGAASVPITLTVVLSDVNDNPPRLPVYPPLAVQAGAARRVITQISAKDNDEGENAEVTYSIHHVSSRGGRDKFSINSTTGEVALVGEVNAGEQYSVTLRATDKGGLYTQSILEVRVNRGPNTGGPVFTVPRYSASISEGAPPNSALITLSALDPEGDPARFSLLSGDSQHFDIGASSGTIRVVSQLDRESQDAYALVVKAEDPEGQFNTATVSVIVQDINDKNPDFIGLPYSFRVNEGQEDAVVGTVEAVDDDDEENGEVFYSVPEDSAFIIASDTGNIKTKQALDYEKQQVHYLVVTAQDGANDPRLSTATVTVLVTDTGDEPPIFTQQVYQTAVKENVPDTPLVTVTATDPDTVPVITYVMVNGDSQLFSVEPQTGLISTTRGLDYEVASRHTIVVGTQENTEGGPQSTCSVLVTVEDANDNPPVFSLSVPPRSLPESSPPGTLVVTLLASDADGTRPNNVIEYELTGYGRAGDYFAIEKESGVITLKTSLEAEAESDFELEIVARDGGSPQLTTTSTVSILVERAREESPPPKEVWAALTDTQFSVEVPEDTNVGSLLKKLTVLDTPSKPTSIRCIITQGNVEEIFGMEVTPEGHCGLLLQAPLDFELTHHYTLHIELDAPISPEGNEIRKAQVDITVMDVNDNEPEFIFTQPYSDMNLGKYYAFVAEDSKISTSVLQVSAMDMDSGRYGEIEYELVPESNRGGYFSVGRSSGLLRTEREMTSVPHDLLPFNLTLMAHDNPNAKDDALHATSVPVIVNLVEEIHRLVLVVEATPALVRNRQEQLVAVLQEHSNQIIGIEKIESRRFMGNESIETDSSGTDVWFHVVDSATGNLLHRHHPHVKQLVEGEPDRKTLLYHVTAAMEGNRAIDIRPPILLQPIRSTPAPPAKAGVALEGFQVALMALAGIIVILGIAGICYICVQWKRYVRHRAEANKAVVVVAPPYERVGSVSEPVAKEYEVQVLHMSVPMDDDSVQDMTIDSRHSHHFSMDNVSYITKQQLSEDSSSRSSGEPGEGMDLTPRNHDHHEGDDDLDWETPLGPYHPRHPDSSPSRNPAYDHFAGEDLPGEGPLSVRYKGLACPGIPHNLRQLLQCIDCYNFLTVQPSLLIDYNNLDSKDP</sequence>
<feature type="domain" description="Cadherin" evidence="16">
    <location>
        <begin position="134"/>
        <end position="250"/>
    </location>
</feature>
<dbReference type="GO" id="GO:0016339">
    <property type="term" value="P:calcium-dependent cell-cell adhesion via plasma membrane cell adhesion molecules"/>
    <property type="evidence" value="ECO:0007669"/>
    <property type="project" value="TreeGrafter"/>
</dbReference>
<dbReference type="InterPro" id="IPR039808">
    <property type="entry name" value="Cadherin"/>
</dbReference>
<dbReference type="GO" id="GO:0005509">
    <property type="term" value="F:calcium ion binding"/>
    <property type="evidence" value="ECO:0007669"/>
    <property type="project" value="UniProtKB-UniRule"/>
</dbReference>
<feature type="domain" description="Cadherin" evidence="16">
    <location>
        <begin position="1008"/>
        <end position="1116"/>
    </location>
</feature>
<dbReference type="GO" id="GO:0060429">
    <property type="term" value="P:epithelium development"/>
    <property type="evidence" value="ECO:0007669"/>
    <property type="project" value="UniProtKB-ARBA"/>
</dbReference>
<dbReference type="FunFam" id="2.60.40.60:FF:000024">
    <property type="entry name" value="FAT atypical cadherin 3"/>
    <property type="match status" value="1"/>
</dbReference>
<dbReference type="Pfam" id="PF00028">
    <property type="entry name" value="Cadherin"/>
    <property type="match status" value="7"/>
</dbReference>
<dbReference type="PANTHER" id="PTHR24027">
    <property type="entry name" value="CADHERIN-23"/>
    <property type="match status" value="1"/>
</dbReference>
<comment type="caution">
    <text evidence="17">The sequence shown here is derived from an EMBL/GenBank/DDBJ whole genome shotgun (WGS) entry which is preliminary data.</text>
</comment>
<dbReference type="PRINTS" id="PR00205">
    <property type="entry name" value="CADHERIN"/>
</dbReference>
<dbReference type="Proteomes" id="UP001286313">
    <property type="component" value="Unassembled WGS sequence"/>
</dbReference>
<evidence type="ECO:0000256" key="14">
    <source>
        <dbReference type="SAM" id="Phobius"/>
    </source>
</evidence>
<feature type="compositionally biased region" description="Low complexity" evidence="13">
    <location>
        <begin position="1468"/>
        <end position="1478"/>
    </location>
</feature>
<keyword evidence="11" id="KW-0325">Glycoprotein</keyword>
<keyword evidence="7" id="KW-0130">Cell adhesion</keyword>
<dbReference type="GO" id="GO:0044331">
    <property type="term" value="P:cell-cell adhesion mediated by cadherin"/>
    <property type="evidence" value="ECO:0007669"/>
    <property type="project" value="TreeGrafter"/>
</dbReference>
<reference evidence="17" key="1">
    <citation type="submission" date="2023-10" db="EMBL/GenBank/DDBJ databases">
        <title>Genome assemblies of two species of porcelain crab, Petrolisthes cinctipes and Petrolisthes manimaculis (Anomura: Porcellanidae).</title>
        <authorList>
            <person name="Angst P."/>
        </authorList>
    </citation>
    <scope>NUCLEOTIDE SEQUENCE</scope>
    <source>
        <strain evidence="17">PB745_01</strain>
        <tissue evidence="17">Gill</tissue>
    </source>
</reference>
<dbReference type="SUPFAM" id="SSF49313">
    <property type="entry name" value="Cadherin-like"/>
    <property type="match status" value="10"/>
</dbReference>
<keyword evidence="9 14" id="KW-0472">Membrane</keyword>
<evidence type="ECO:0000256" key="9">
    <source>
        <dbReference type="ARBA" id="ARBA00023136"/>
    </source>
</evidence>
<gene>
    <name evidence="17" type="ORF">Pcinc_009874</name>
</gene>
<keyword evidence="6 12" id="KW-0106">Calcium</keyword>
<proteinExistence type="predicted"/>
<feature type="chain" id="PRO_5042193495" description="Cadherin domain-containing protein" evidence="15">
    <location>
        <begin position="24"/>
        <end position="1584"/>
    </location>
</feature>
<evidence type="ECO:0000256" key="8">
    <source>
        <dbReference type="ARBA" id="ARBA00022989"/>
    </source>
</evidence>
<feature type="domain" description="Cadherin" evidence="16">
    <location>
        <begin position="1126"/>
        <end position="1244"/>
    </location>
</feature>
<evidence type="ECO:0000256" key="3">
    <source>
        <dbReference type="ARBA" id="ARBA00022692"/>
    </source>
</evidence>
<dbReference type="GO" id="GO:0008013">
    <property type="term" value="F:beta-catenin binding"/>
    <property type="evidence" value="ECO:0007669"/>
    <property type="project" value="TreeGrafter"/>
</dbReference>
<keyword evidence="3 14" id="KW-0812">Transmembrane</keyword>
<dbReference type="GO" id="GO:0016477">
    <property type="term" value="P:cell migration"/>
    <property type="evidence" value="ECO:0007669"/>
    <property type="project" value="TreeGrafter"/>
</dbReference>
<dbReference type="InterPro" id="IPR020894">
    <property type="entry name" value="Cadherin_CS"/>
</dbReference>
<evidence type="ECO:0000256" key="10">
    <source>
        <dbReference type="ARBA" id="ARBA00023157"/>
    </source>
</evidence>
<keyword evidence="5" id="KW-0677">Repeat</keyword>
<keyword evidence="18" id="KW-1185">Reference proteome</keyword>
<evidence type="ECO:0000256" key="7">
    <source>
        <dbReference type="ARBA" id="ARBA00022889"/>
    </source>
</evidence>